<dbReference type="Pfam" id="PF03551">
    <property type="entry name" value="PadR"/>
    <property type="match status" value="1"/>
</dbReference>
<dbReference type="Proteomes" id="UP000198778">
    <property type="component" value="Unassembled WGS sequence"/>
</dbReference>
<dbReference type="AlphaFoldDB" id="A0A1H0D3X8"/>
<dbReference type="InterPro" id="IPR036390">
    <property type="entry name" value="WH_DNA-bd_sf"/>
</dbReference>
<dbReference type="EMBL" id="FNIL01000002">
    <property type="protein sequence ID" value="SDN64874.1"/>
    <property type="molecule type" value="Genomic_DNA"/>
</dbReference>
<feature type="domain" description="Transcription regulator PadR N-terminal" evidence="1">
    <location>
        <begin position="22"/>
        <end position="92"/>
    </location>
</feature>
<reference evidence="3" key="1">
    <citation type="submission" date="2016-10" db="EMBL/GenBank/DDBJ databases">
        <authorList>
            <person name="Varghese N."/>
            <person name="Submissions S."/>
        </authorList>
    </citation>
    <scope>NUCLEOTIDE SEQUENCE [LARGE SCALE GENOMIC DNA]</scope>
    <source>
        <strain evidence="3">CGMCC 1.10369</strain>
    </source>
</reference>
<dbReference type="PANTHER" id="PTHR33169:SF13">
    <property type="entry name" value="PADR-FAMILY TRANSCRIPTIONAL REGULATOR"/>
    <property type="match status" value="1"/>
</dbReference>
<dbReference type="RefSeq" id="WP_090841700.1">
    <property type="nucleotide sequence ID" value="NZ_FNIL01000002.1"/>
</dbReference>
<evidence type="ECO:0000259" key="1">
    <source>
        <dbReference type="Pfam" id="PF03551"/>
    </source>
</evidence>
<name>A0A1H0D3X8_9BACI</name>
<dbReference type="Gene3D" id="1.10.10.10">
    <property type="entry name" value="Winged helix-like DNA-binding domain superfamily/Winged helix DNA-binding domain"/>
    <property type="match status" value="1"/>
</dbReference>
<dbReference type="PANTHER" id="PTHR33169">
    <property type="entry name" value="PADR-FAMILY TRANSCRIPTIONAL REGULATOR"/>
    <property type="match status" value="1"/>
</dbReference>
<sequence length="113" mass="12917">MTAPADKVIKKYVPMSETAFYILLSLFKQPQHGYGIVKYVESITSGRLKLGSGTIYGTITKMLKDHLIVVYANEERKKTYEITELGKTVLQKEKTRLEELYTNAMAHWGDINE</sequence>
<dbReference type="InterPro" id="IPR052509">
    <property type="entry name" value="Metal_resp_DNA-bind_regulator"/>
</dbReference>
<accession>A0A1H0D3X8</accession>
<proteinExistence type="predicted"/>
<dbReference type="SUPFAM" id="SSF46785">
    <property type="entry name" value="Winged helix' DNA-binding domain"/>
    <property type="match status" value="1"/>
</dbReference>
<keyword evidence="3" id="KW-1185">Reference proteome</keyword>
<dbReference type="InterPro" id="IPR005149">
    <property type="entry name" value="Tscrpt_reg_PadR_N"/>
</dbReference>
<dbReference type="OrthoDB" id="9814826at2"/>
<organism evidence="2 3">
    <name type="scientific">Alkalicoccus daliensis</name>
    <dbReference type="NCBI Taxonomy" id="745820"/>
    <lineage>
        <taxon>Bacteria</taxon>
        <taxon>Bacillati</taxon>
        <taxon>Bacillota</taxon>
        <taxon>Bacilli</taxon>
        <taxon>Bacillales</taxon>
        <taxon>Bacillaceae</taxon>
        <taxon>Alkalicoccus</taxon>
    </lineage>
</organism>
<evidence type="ECO:0000313" key="2">
    <source>
        <dbReference type="EMBL" id="SDN64874.1"/>
    </source>
</evidence>
<protein>
    <submittedName>
        <fullName evidence="2">Transcriptional regulator PadR-like family protein</fullName>
    </submittedName>
</protein>
<dbReference type="InterPro" id="IPR036388">
    <property type="entry name" value="WH-like_DNA-bd_sf"/>
</dbReference>
<dbReference type="STRING" id="745820.SAMN04488053_102337"/>
<gene>
    <name evidence="2" type="ORF">SAMN04488053_102337</name>
</gene>
<evidence type="ECO:0000313" key="3">
    <source>
        <dbReference type="Proteomes" id="UP000198778"/>
    </source>
</evidence>